<evidence type="ECO:0000256" key="3">
    <source>
        <dbReference type="ARBA" id="ARBA00023163"/>
    </source>
</evidence>
<dbReference type="EMBL" id="AP019697">
    <property type="protein sequence ID" value="BBK24254.1"/>
    <property type="molecule type" value="Genomic_DNA"/>
</dbReference>
<dbReference type="InterPro" id="IPR000792">
    <property type="entry name" value="Tscrpt_reg_LuxR_C"/>
</dbReference>
<keyword evidence="1" id="KW-0805">Transcription regulation</keyword>
<dbReference type="CDD" id="cd06170">
    <property type="entry name" value="LuxR_C_like"/>
    <property type="match status" value="1"/>
</dbReference>
<organism evidence="5 6">
    <name type="scientific">Dialister hominis</name>
    <dbReference type="NCBI Taxonomy" id="2582419"/>
    <lineage>
        <taxon>Bacteria</taxon>
        <taxon>Bacillati</taxon>
        <taxon>Bacillota</taxon>
        <taxon>Negativicutes</taxon>
        <taxon>Veillonellales</taxon>
        <taxon>Veillonellaceae</taxon>
        <taxon>Dialister</taxon>
    </lineage>
</organism>
<dbReference type="Proteomes" id="UP000320585">
    <property type="component" value="Chromosome"/>
</dbReference>
<dbReference type="AlphaFoldDB" id="A0A8D4UTD9"/>
<dbReference type="InterPro" id="IPR059106">
    <property type="entry name" value="WHD_MalT"/>
</dbReference>
<dbReference type="SMART" id="SM00421">
    <property type="entry name" value="HTH_LUXR"/>
    <property type="match status" value="1"/>
</dbReference>
<proteinExistence type="predicted"/>
<name>A0A8D4UTD9_9FIRM</name>
<dbReference type="Gene3D" id="1.10.10.10">
    <property type="entry name" value="Winged helix-like DNA-binding domain superfamily/Winged helix DNA-binding domain"/>
    <property type="match status" value="1"/>
</dbReference>
<gene>
    <name evidence="5" type="ORF">Dia5BBH33_01890</name>
</gene>
<evidence type="ECO:0000256" key="1">
    <source>
        <dbReference type="ARBA" id="ARBA00023015"/>
    </source>
</evidence>
<dbReference type="PANTHER" id="PTHR44688">
    <property type="entry name" value="DNA-BINDING TRANSCRIPTIONAL ACTIVATOR DEVR_DOSR"/>
    <property type="match status" value="1"/>
</dbReference>
<evidence type="ECO:0000313" key="6">
    <source>
        <dbReference type="Proteomes" id="UP000320585"/>
    </source>
</evidence>
<accession>A0A8D4UTD9</accession>
<dbReference type="Gene3D" id="1.25.40.10">
    <property type="entry name" value="Tetratricopeptide repeat domain"/>
    <property type="match status" value="1"/>
</dbReference>
<reference evidence="6" key="1">
    <citation type="submission" date="2019-05" db="EMBL/GenBank/DDBJ databases">
        <title>Complete genome sequencing of Dialister sp. strain 5BBH33.</title>
        <authorList>
            <person name="Sakamoto M."/>
            <person name="Murakami T."/>
            <person name="Mori H."/>
        </authorList>
    </citation>
    <scope>NUCLEOTIDE SEQUENCE [LARGE SCALE GENOMIC DNA]</scope>
    <source>
        <strain evidence="6">5BBH33</strain>
    </source>
</reference>
<feature type="domain" description="HTH luxR-type" evidence="4">
    <location>
        <begin position="698"/>
        <end position="763"/>
    </location>
</feature>
<keyword evidence="6" id="KW-1185">Reference proteome</keyword>
<keyword evidence="2" id="KW-0238">DNA-binding</keyword>
<dbReference type="RefSeq" id="WP_162501739.1">
    <property type="nucleotide sequence ID" value="NZ_AP019697.1"/>
</dbReference>
<dbReference type="PRINTS" id="PR00038">
    <property type="entry name" value="HTHLUXR"/>
</dbReference>
<keyword evidence="3" id="KW-0804">Transcription</keyword>
<dbReference type="SUPFAM" id="SSF48452">
    <property type="entry name" value="TPR-like"/>
    <property type="match status" value="1"/>
</dbReference>
<evidence type="ECO:0000313" key="5">
    <source>
        <dbReference type="EMBL" id="BBK24254.1"/>
    </source>
</evidence>
<dbReference type="InterPro" id="IPR011990">
    <property type="entry name" value="TPR-like_helical_dom_sf"/>
</dbReference>
<dbReference type="Pfam" id="PF25873">
    <property type="entry name" value="WHD_MalT"/>
    <property type="match status" value="1"/>
</dbReference>
<dbReference type="GeneID" id="92715410"/>
<dbReference type="GO" id="GO:0003677">
    <property type="term" value="F:DNA binding"/>
    <property type="evidence" value="ECO:0007669"/>
    <property type="project" value="UniProtKB-KW"/>
</dbReference>
<dbReference type="PANTHER" id="PTHR44688:SF16">
    <property type="entry name" value="DNA-BINDING TRANSCRIPTIONAL ACTIVATOR DEVR_DOSR"/>
    <property type="match status" value="1"/>
</dbReference>
<dbReference type="Pfam" id="PF00196">
    <property type="entry name" value="GerE"/>
    <property type="match status" value="1"/>
</dbReference>
<dbReference type="PROSITE" id="PS50043">
    <property type="entry name" value="HTH_LUXR_2"/>
    <property type="match status" value="1"/>
</dbReference>
<sequence length="767" mass="87826">MSADHTITTKNRTEEIAETTQKLLHDYFERSGSASLINRLAPDVLWFSEEESGGKEEAARYLTAWKEGFFNSYVESESYEAKNLGEGCSLCIANLALLVHPGKTFTLHQTRKLTFIFRRLRDKNTDESTWEIIHLAVATLAPKTAPGKLPEISCSLDNLRYLNRFTTGDLSLDETRSLYALLQEKVFRHFTQEKKDMLTALSLFDVFTLSQAKYMYPSGDTTAMMREEEESGLFLYLVKGTTGSYRFFPVMRQFLAAEFSARDPKWQSRCYLKAARWHYAAGNYLEAMQAADKGDDYDMALNILAGGSDSILFSGRRTYRRSLVKRCPRNVVKRHIHTICLMVYDLYYSGMKDEFRTQYARLREIDAGVSERAAVHFLGTMTNFNNLDPMITGAKEALDTIRRYNLWKEFKTPHLGFCCPTLLLLYHSTPGQLLTEVEKLAELQSTLERIGRHEYGSAWSHLFHAEYYLLTGDWEKGLGELSALEASPGYANPSVKIRSAYLRGWLAFVTGRASSIREIETEMHGYLASTAEYQTLIASLSECGFHLMFGTDSNIKKEYKRILDPQRFYFPSHTYIEIMKDRILLRDGKDTDLLAEAETHETHARQRKSVIGMIFALLNQAAAYKRLGEEENSLQALEEALTLAGPDHLILPFILFSDELKDLWKKVRAPRHSASIVETMSQYTRPTSPEIPSLEEMRRDQIKKLTGREMEIIHLAVQGLKNKEIAEEQKVAEITIKKAMSTIYRKLNISGRPELLTIFGEEKHEEE</sequence>
<dbReference type="InterPro" id="IPR016032">
    <property type="entry name" value="Sig_transdc_resp-reg_C-effctor"/>
</dbReference>
<dbReference type="SUPFAM" id="SSF46894">
    <property type="entry name" value="C-terminal effector domain of the bipartite response regulators"/>
    <property type="match status" value="1"/>
</dbReference>
<dbReference type="InterPro" id="IPR036388">
    <property type="entry name" value="WH-like_DNA-bd_sf"/>
</dbReference>
<protein>
    <recommendedName>
        <fullName evidence="4">HTH luxR-type domain-containing protein</fullName>
    </recommendedName>
</protein>
<dbReference type="GO" id="GO:0006355">
    <property type="term" value="P:regulation of DNA-templated transcription"/>
    <property type="evidence" value="ECO:0007669"/>
    <property type="project" value="InterPro"/>
</dbReference>
<evidence type="ECO:0000256" key="2">
    <source>
        <dbReference type="ARBA" id="ARBA00023125"/>
    </source>
</evidence>
<dbReference type="KEGG" id="dho:Dia5BBH33_01890"/>
<evidence type="ECO:0000259" key="4">
    <source>
        <dbReference type="PROSITE" id="PS50043"/>
    </source>
</evidence>